<feature type="non-terminal residue" evidence="2">
    <location>
        <position position="1"/>
    </location>
</feature>
<sequence length="254" mass="27317">DRAPQRRRMVLRDGVLGVLAARRPGGGGRRTGLVLLPLRGAAAARLPVVCDRAVRSRPGVGAARPPGRRQLTFRARVLAGLRRARDRVRCAGRVAGDLHARDQCGPRGGDDPRGSRLPRVHPVPAARRPGARRTFGGARCGSDARRPVRARLDPLHRTHPVRRPGPRGHRGNRRAGRAAQLRLLPGTWRPVHPRRAGVPAHARRCGMGTSPPGVGHAGRRSDADRGGHPAGHRHLAGLGAVPARVDRLRGAERL</sequence>
<feature type="compositionally biased region" description="Low complexity" evidence="1">
    <location>
        <begin position="177"/>
        <end position="186"/>
    </location>
</feature>
<protein>
    <submittedName>
        <fullName evidence="2">Cytochrome c-type biogenesis protein CcdA (DsbD analog)</fullName>
    </submittedName>
</protein>
<feature type="compositionally biased region" description="Basic residues" evidence="1">
    <location>
        <begin position="157"/>
        <end position="176"/>
    </location>
</feature>
<evidence type="ECO:0000256" key="1">
    <source>
        <dbReference type="SAM" id="MobiDB-lite"/>
    </source>
</evidence>
<feature type="non-terminal residue" evidence="2">
    <location>
        <position position="254"/>
    </location>
</feature>
<reference evidence="2" key="1">
    <citation type="submission" date="2020-02" db="EMBL/GenBank/DDBJ databases">
        <authorList>
            <person name="Meier V. D."/>
        </authorList>
    </citation>
    <scope>NUCLEOTIDE SEQUENCE</scope>
    <source>
        <strain evidence="2">AVDCRST_MAG72</strain>
    </source>
</reference>
<gene>
    <name evidence="2" type="ORF">AVDCRST_MAG72-1533</name>
</gene>
<organism evidence="2">
    <name type="scientific">uncultured Nocardioidaceae bacterium</name>
    <dbReference type="NCBI Taxonomy" id="253824"/>
    <lineage>
        <taxon>Bacteria</taxon>
        <taxon>Bacillati</taxon>
        <taxon>Actinomycetota</taxon>
        <taxon>Actinomycetes</taxon>
        <taxon>Propionibacteriales</taxon>
        <taxon>Nocardioidaceae</taxon>
        <taxon>environmental samples</taxon>
    </lineage>
</organism>
<feature type="compositionally biased region" description="Basic and acidic residues" evidence="1">
    <location>
        <begin position="142"/>
        <end position="156"/>
    </location>
</feature>
<dbReference type="EMBL" id="CADCUJ010000067">
    <property type="protein sequence ID" value="CAA9352580.1"/>
    <property type="molecule type" value="Genomic_DNA"/>
</dbReference>
<evidence type="ECO:0000313" key="2">
    <source>
        <dbReference type="EMBL" id="CAA9352580.1"/>
    </source>
</evidence>
<feature type="compositionally biased region" description="Basic and acidic residues" evidence="1">
    <location>
        <begin position="101"/>
        <end position="114"/>
    </location>
</feature>
<proteinExistence type="predicted"/>
<feature type="region of interest" description="Disordered" evidence="1">
    <location>
        <begin position="101"/>
        <end position="241"/>
    </location>
</feature>
<feature type="compositionally biased region" description="Low complexity" evidence="1">
    <location>
        <begin position="115"/>
        <end position="137"/>
    </location>
</feature>
<dbReference type="AlphaFoldDB" id="A0A6J4MDW6"/>
<accession>A0A6J4MDW6</accession>
<name>A0A6J4MDW6_9ACTN</name>